<keyword evidence="10" id="KW-1185">Reference proteome</keyword>
<comment type="subcellular location">
    <subcellularLocation>
        <location evidence="1">Cell membrane</location>
        <topology evidence="1">Multi-pass membrane protein</topology>
    </subcellularLocation>
</comment>
<dbReference type="GO" id="GO:0005886">
    <property type="term" value="C:plasma membrane"/>
    <property type="evidence" value="ECO:0007669"/>
    <property type="project" value="UniProtKB-SubCell"/>
</dbReference>
<protein>
    <submittedName>
        <fullName evidence="9">Hemolysin III family protein</fullName>
    </submittedName>
</protein>
<feature type="transmembrane region" description="Helical" evidence="8">
    <location>
        <begin position="12"/>
        <end position="34"/>
    </location>
</feature>
<dbReference type="EMBL" id="JACCEM010000004">
    <property type="protein sequence ID" value="NYT49591.1"/>
    <property type="molecule type" value="Genomic_DNA"/>
</dbReference>
<feature type="transmembrane region" description="Helical" evidence="8">
    <location>
        <begin position="185"/>
        <end position="205"/>
    </location>
</feature>
<organism evidence="9 10">
    <name type="scientific">Parapusillimonas granuli</name>
    <dbReference type="NCBI Taxonomy" id="380911"/>
    <lineage>
        <taxon>Bacteria</taxon>
        <taxon>Pseudomonadati</taxon>
        <taxon>Pseudomonadota</taxon>
        <taxon>Betaproteobacteria</taxon>
        <taxon>Burkholderiales</taxon>
        <taxon>Alcaligenaceae</taxon>
        <taxon>Parapusillimonas</taxon>
    </lineage>
</organism>
<feature type="binding site" evidence="7">
    <location>
        <position position="187"/>
    </location>
    <ligand>
        <name>Zn(2+)</name>
        <dbReference type="ChEBI" id="CHEBI:29105"/>
    </ligand>
</feature>
<keyword evidence="6 8" id="KW-0472">Membrane</keyword>
<comment type="similarity">
    <text evidence="2">Belongs to the UPF0073 (Hly-III) family.</text>
</comment>
<feature type="transmembrane region" description="Helical" evidence="8">
    <location>
        <begin position="155"/>
        <end position="173"/>
    </location>
</feature>
<evidence type="ECO:0000256" key="4">
    <source>
        <dbReference type="ARBA" id="ARBA00022692"/>
    </source>
</evidence>
<keyword evidence="5 8" id="KW-1133">Transmembrane helix</keyword>
<dbReference type="Proteomes" id="UP000559809">
    <property type="component" value="Unassembled WGS sequence"/>
</dbReference>
<dbReference type="Pfam" id="PF03006">
    <property type="entry name" value="HlyIII"/>
    <property type="match status" value="1"/>
</dbReference>
<dbReference type="PANTHER" id="PTHR20855:SF3">
    <property type="entry name" value="LD03007P"/>
    <property type="match status" value="1"/>
</dbReference>
<feature type="binding site" evidence="7">
    <location>
        <position position="61"/>
    </location>
    <ligand>
        <name>Zn(2+)</name>
        <dbReference type="ChEBI" id="CHEBI:29105"/>
    </ligand>
</feature>
<dbReference type="PANTHER" id="PTHR20855">
    <property type="entry name" value="ADIPOR/PROGESTIN RECEPTOR-RELATED"/>
    <property type="match status" value="1"/>
</dbReference>
<evidence type="ECO:0000256" key="7">
    <source>
        <dbReference type="PIRSR" id="PIRSR604254-1"/>
    </source>
</evidence>
<feature type="transmembrane region" description="Helical" evidence="8">
    <location>
        <begin position="98"/>
        <end position="116"/>
    </location>
</feature>
<evidence type="ECO:0000256" key="2">
    <source>
        <dbReference type="ARBA" id="ARBA00008488"/>
    </source>
</evidence>
<accession>A0A853G4E2</accession>
<dbReference type="AlphaFoldDB" id="A0A853G4E2"/>
<evidence type="ECO:0000256" key="1">
    <source>
        <dbReference type="ARBA" id="ARBA00004651"/>
    </source>
</evidence>
<feature type="transmembrane region" description="Helical" evidence="8">
    <location>
        <begin position="40"/>
        <end position="62"/>
    </location>
</feature>
<name>A0A853G4E2_9BURK</name>
<dbReference type="RefSeq" id="WP_180154876.1">
    <property type="nucleotide sequence ID" value="NZ_JACCEM010000004.1"/>
</dbReference>
<evidence type="ECO:0000313" key="10">
    <source>
        <dbReference type="Proteomes" id="UP000559809"/>
    </source>
</evidence>
<dbReference type="InterPro" id="IPR004254">
    <property type="entry name" value="AdipoR/HlyIII-related"/>
</dbReference>
<feature type="transmembrane region" description="Helical" evidence="8">
    <location>
        <begin position="128"/>
        <end position="149"/>
    </location>
</feature>
<dbReference type="GO" id="GO:0046872">
    <property type="term" value="F:metal ion binding"/>
    <property type="evidence" value="ECO:0007669"/>
    <property type="project" value="UniProtKB-KW"/>
</dbReference>
<dbReference type="GO" id="GO:0140911">
    <property type="term" value="F:pore-forming activity"/>
    <property type="evidence" value="ECO:0007669"/>
    <property type="project" value="InterPro"/>
</dbReference>
<keyword evidence="4 8" id="KW-0812">Transmembrane</keyword>
<sequence length="206" mass="22804">MWPEGERFNSWTHLAGAVVALAGGVVLIVQGALAGDPWKVVSFSIYGAMLLWLYLASTLYHGLRGRAKRIWCKFDHCAIYLLIAGSYTPFALVSLRGAWGWSLFGTVWGLALLGIVQEIWLARGLRIFSLVLYVAMGWLALIAVVPLIDALTWEGFRWLALGGLVYTGGIVFYATDEKWAYGHGVWHLFVLGGSACHYFTVLEYVA</sequence>
<comment type="caution">
    <text evidence="9">The sequence shown here is derived from an EMBL/GenBank/DDBJ whole genome shotgun (WGS) entry which is preliminary data.</text>
</comment>
<evidence type="ECO:0000256" key="3">
    <source>
        <dbReference type="ARBA" id="ARBA00022475"/>
    </source>
</evidence>
<reference evidence="9 10" key="1">
    <citation type="submission" date="2020-07" db="EMBL/GenBank/DDBJ databases">
        <title>Taxonomic revisions and descriptions of new bacterial species based on genomic comparisons in the high-G+C-content subgroup of the family Alcaligenaceae.</title>
        <authorList>
            <person name="Szabo A."/>
            <person name="Felfoldi T."/>
        </authorList>
    </citation>
    <scope>NUCLEOTIDE SEQUENCE [LARGE SCALE GENOMIC DNA]</scope>
    <source>
        <strain evidence="9 10">LMG 24012</strain>
    </source>
</reference>
<proteinExistence type="inferred from homology"/>
<feature type="binding site" evidence="7">
    <location>
        <position position="183"/>
    </location>
    <ligand>
        <name>Zn(2+)</name>
        <dbReference type="ChEBI" id="CHEBI:29105"/>
    </ligand>
</feature>
<gene>
    <name evidence="9" type="ORF">H0A72_09765</name>
</gene>
<keyword evidence="7" id="KW-0479">Metal-binding</keyword>
<evidence type="ECO:0000256" key="5">
    <source>
        <dbReference type="ARBA" id="ARBA00022989"/>
    </source>
</evidence>
<evidence type="ECO:0000256" key="6">
    <source>
        <dbReference type="ARBA" id="ARBA00023136"/>
    </source>
</evidence>
<feature type="transmembrane region" description="Helical" evidence="8">
    <location>
        <begin position="74"/>
        <end position="92"/>
    </location>
</feature>
<keyword evidence="3" id="KW-1003">Cell membrane</keyword>
<dbReference type="NCBIfam" id="TIGR01065">
    <property type="entry name" value="hlyIII"/>
    <property type="match status" value="1"/>
</dbReference>
<keyword evidence="7" id="KW-0862">Zinc</keyword>
<dbReference type="InterPro" id="IPR005744">
    <property type="entry name" value="Hy-lIII"/>
</dbReference>
<evidence type="ECO:0000256" key="8">
    <source>
        <dbReference type="SAM" id="Phobius"/>
    </source>
</evidence>
<evidence type="ECO:0000313" key="9">
    <source>
        <dbReference type="EMBL" id="NYT49591.1"/>
    </source>
</evidence>